<reference evidence="1 2" key="1">
    <citation type="journal article" date="2018" name="Sci. Rep.">
        <title>Genomic signatures of local adaptation to the degree of environmental predictability in rotifers.</title>
        <authorList>
            <person name="Franch-Gras L."/>
            <person name="Hahn C."/>
            <person name="Garcia-Roger E.M."/>
            <person name="Carmona M.J."/>
            <person name="Serra M."/>
            <person name="Gomez A."/>
        </authorList>
    </citation>
    <scope>NUCLEOTIDE SEQUENCE [LARGE SCALE GENOMIC DNA]</scope>
    <source>
        <strain evidence="1">HYR1</strain>
    </source>
</reference>
<evidence type="ECO:0000313" key="2">
    <source>
        <dbReference type="Proteomes" id="UP000276133"/>
    </source>
</evidence>
<dbReference type="Proteomes" id="UP000276133">
    <property type="component" value="Unassembled WGS sequence"/>
</dbReference>
<evidence type="ECO:0000313" key="1">
    <source>
        <dbReference type="EMBL" id="RNA19457.1"/>
    </source>
</evidence>
<proteinExistence type="predicted"/>
<accession>A0A3M7R7A7</accession>
<organism evidence="1 2">
    <name type="scientific">Brachionus plicatilis</name>
    <name type="common">Marine rotifer</name>
    <name type="synonym">Brachionus muelleri</name>
    <dbReference type="NCBI Taxonomy" id="10195"/>
    <lineage>
        <taxon>Eukaryota</taxon>
        <taxon>Metazoa</taxon>
        <taxon>Spiralia</taxon>
        <taxon>Gnathifera</taxon>
        <taxon>Rotifera</taxon>
        <taxon>Eurotatoria</taxon>
        <taxon>Monogononta</taxon>
        <taxon>Pseudotrocha</taxon>
        <taxon>Ploima</taxon>
        <taxon>Brachionidae</taxon>
        <taxon>Brachionus</taxon>
    </lineage>
</organism>
<comment type="caution">
    <text evidence="1">The sequence shown here is derived from an EMBL/GenBank/DDBJ whole genome shotgun (WGS) entry which is preliminary data.</text>
</comment>
<dbReference type="EMBL" id="REGN01004040">
    <property type="protein sequence ID" value="RNA19457.1"/>
    <property type="molecule type" value="Genomic_DNA"/>
</dbReference>
<dbReference type="AlphaFoldDB" id="A0A3M7R7A7"/>
<keyword evidence="2" id="KW-1185">Reference proteome</keyword>
<sequence length="65" mass="7872">MKPTLLFVHIEDDYVHRKRSQLIGKLIRRNKRTFLSHIDIYIIKIKNSNYKIKLKFSPSEVIIDF</sequence>
<name>A0A3M7R7A7_BRAPC</name>
<gene>
    <name evidence="1" type="ORF">BpHYR1_048850</name>
</gene>
<protein>
    <submittedName>
        <fullName evidence="1">Uncharacterized protein</fullName>
    </submittedName>
</protein>